<dbReference type="Gene3D" id="3.30.1330.120">
    <property type="entry name" value="2-methylcitrate dehydratase PrpD"/>
    <property type="match status" value="1"/>
</dbReference>
<dbReference type="Pfam" id="PF03972">
    <property type="entry name" value="MmgE_PrpD_N"/>
    <property type="match status" value="1"/>
</dbReference>
<dbReference type="InterPro" id="IPR005656">
    <property type="entry name" value="MmgE_PrpD"/>
</dbReference>
<accession>A0A2R8CFI4</accession>
<dbReference type="SUPFAM" id="SSF103378">
    <property type="entry name" value="2-methylcitrate dehydratase PrpD"/>
    <property type="match status" value="1"/>
</dbReference>
<evidence type="ECO:0000256" key="2">
    <source>
        <dbReference type="SAM" id="MobiDB-lite"/>
    </source>
</evidence>
<feature type="domain" description="MmgE/PrpD C-terminal" evidence="4">
    <location>
        <begin position="205"/>
        <end position="348"/>
    </location>
</feature>
<dbReference type="InterPro" id="IPR036148">
    <property type="entry name" value="MmgE/PrpD_sf"/>
</dbReference>
<gene>
    <name evidence="5" type="ORF">TRM7615_04726</name>
</gene>
<protein>
    <recommendedName>
        <fullName evidence="7">2-methylcitrate dehydratase</fullName>
    </recommendedName>
</protein>
<evidence type="ECO:0000259" key="4">
    <source>
        <dbReference type="Pfam" id="PF19305"/>
    </source>
</evidence>
<dbReference type="InterPro" id="IPR042188">
    <property type="entry name" value="MmgE/PrpD_sf_2"/>
</dbReference>
<dbReference type="Proteomes" id="UP000244898">
    <property type="component" value="Unassembled WGS sequence"/>
</dbReference>
<dbReference type="PANTHER" id="PTHR16943">
    <property type="entry name" value="2-METHYLCITRATE DEHYDRATASE-RELATED"/>
    <property type="match status" value="1"/>
</dbReference>
<dbReference type="PANTHER" id="PTHR16943:SF8">
    <property type="entry name" value="2-METHYLCITRATE DEHYDRATASE"/>
    <property type="match status" value="1"/>
</dbReference>
<dbReference type="GO" id="GO:0016829">
    <property type="term" value="F:lyase activity"/>
    <property type="evidence" value="ECO:0007669"/>
    <property type="project" value="InterPro"/>
</dbReference>
<feature type="compositionally biased region" description="Basic residues" evidence="2">
    <location>
        <begin position="347"/>
        <end position="364"/>
    </location>
</feature>
<feature type="region of interest" description="Disordered" evidence="2">
    <location>
        <begin position="337"/>
        <end position="364"/>
    </location>
</feature>
<evidence type="ECO:0008006" key="7">
    <source>
        <dbReference type="Google" id="ProtNLM"/>
    </source>
</evidence>
<dbReference type="InterPro" id="IPR045336">
    <property type="entry name" value="MmgE_PrpD_N"/>
</dbReference>
<dbReference type="Gene3D" id="1.10.4100.10">
    <property type="entry name" value="2-methylcitrate dehydratase PrpD"/>
    <property type="match status" value="1"/>
</dbReference>
<reference evidence="6" key="1">
    <citation type="submission" date="2018-03" db="EMBL/GenBank/DDBJ databases">
        <authorList>
            <person name="Rodrigo-Torres L."/>
            <person name="Arahal R. D."/>
            <person name="Lucena T."/>
        </authorList>
    </citation>
    <scope>NUCLEOTIDE SEQUENCE [LARGE SCALE GENOMIC DNA]</scope>
    <source>
        <strain evidence="6">CECT 7615</strain>
    </source>
</reference>
<name>A0A2R8CFI4_9RHOB</name>
<dbReference type="AlphaFoldDB" id="A0A2R8CFI4"/>
<evidence type="ECO:0000259" key="3">
    <source>
        <dbReference type="Pfam" id="PF03972"/>
    </source>
</evidence>
<proteinExistence type="inferred from homology"/>
<feature type="domain" description="MmgE/PrpD N-terminal" evidence="3">
    <location>
        <begin position="2"/>
        <end position="178"/>
    </location>
</feature>
<dbReference type="InterPro" id="IPR045337">
    <property type="entry name" value="MmgE_PrpD_C"/>
</dbReference>
<dbReference type="Pfam" id="PF19305">
    <property type="entry name" value="MmgE_PrpD_C"/>
    <property type="match status" value="1"/>
</dbReference>
<evidence type="ECO:0000313" key="6">
    <source>
        <dbReference type="Proteomes" id="UP000244898"/>
    </source>
</evidence>
<evidence type="ECO:0000256" key="1">
    <source>
        <dbReference type="ARBA" id="ARBA00006174"/>
    </source>
</evidence>
<keyword evidence="6" id="KW-1185">Reference proteome</keyword>
<dbReference type="EMBL" id="ONZG01000017">
    <property type="protein sequence ID" value="SPJ31185.1"/>
    <property type="molecule type" value="Genomic_DNA"/>
</dbReference>
<evidence type="ECO:0000313" key="5">
    <source>
        <dbReference type="EMBL" id="SPJ31185.1"/>
    </source>
</evidence>
<dbReference type="InterPro" id="IPR042183">
    <property type="entry name" value="MmgE/PrpD_sf_1"/>
</dbReference>
<organism evidence="5 6">
    <name type="scientific">Falsiruegeria mediterranea M17</name>
    <dbReference type="NCBI Taxonomy" id="1200281"/>
    <lineage>
        <taxon>Bacteria</taxon>
        <taxon>Pseudomonadati</taxon>
        <taxon>Pseudomonadota</taxon>
        <taxon>Alphaproteobacteria</taxon>
        <taxon>Rhodobacterales</taxon>
        <taxon>Roseobacteraceae</taxon>
        <taxon>Falsiruegeria</taxon>
    </lineage>
</organism>
<comment type="similarity">
    <text evidence="1">Belongs to the PrpD family.</text>
</comment>
<sequence length="364" mass="39280">MFGTARTLPTSSAALVNAVAGHAWDLDDWEEPGNTHPTVVLLPALLATAHLTPATGRDMLAAYAVGCEIIMHLGEAVTLDHYARGFHSTTTLEAIGAAGAVGRQLRLNGDQIAHAMAIATSQAVGYTVQFGSNAKPLQAGFAARVGVETAVLAAQGATGQPRVIEHPRGFAGLMGKHDPKPFDDMAEKLGTPWALEEYGLVLKPWPSCGYTHRLMTAALDLRGKVLNRLDQITSVRARLPDFHYKILPFDRPTTRNEALFSAPACIAQALVTGGLTLTDSAAGFWQQEPVDRLITCTRVTAEPAQNPELNYDPEQPDHLTIELRTDEVIETTCAYPLGAPQNPMSTKRARRQISQHHHLARGQL</sequence>